<evidence type="ECO:0000259" key="5">
    <source>
        <dbReference type="PROSITE" id="PS51755"/>
    </source>
</evidence>
<dbReference type="InterPro" id="IPR001867">
    <property type="entry name" value="OmpR/PhoB-type_DNA-bd"/>
</dbReference>
<sequence length="238" mass="27736">MTRILILTKNVLHEVSFEKQLRHLGNEVFTSLTIFENIMYDQLPRDFLSMFHQVIISETIDNKEAIKLINKLKQPSIILLRKTDECLEENRCLEWKELGLTDWVECHPTLETLRDQLICDQVELANSTLLHCPTKKSIDILSLPLSVGESRLLTILYQHQKVFTSREDLCVEMWSKPKTNSTMSQLSTLVKKLKRKLEEFGVEGEIIETSWGQGYRLAEQTYSQLYIGDKYESFVHEG</sequence>
<reference evidence="6 7" key="1">
    <citation type="submission" date="2023-03" db="EMBL/GenBank/DDBJ databases">
        <authorList>
            <person name="Shen W."/>
            <person name="Cai J."/>
        </authorList>
    </citation>
    <scope>NUCLEOTIDE SEQUENCE [LARGE SCALE GENOMIC DNA]</scope>
    <source>
        <strain evidence="6 7">D6-4</strain>
    </source>
</reference>
<evidence type="ECO:0000256" key="4">
    <source>
        <dbReference type="PROSITE-ProRule" id="PRU01091"/>
    </source>
</evidence>
<comment type="caution">
    <text evidence="6">The sequence shown here is derived from an EMBL/GenBank/DDBJ whole genome shotgun (WGS) entry which is preliminary data.</text>
</comment>
<dbReference type="EMBL" id="JARPYI010000008">
    <property type="protein sequence ID" value="MDT2600930.1"/>
    <property type="molecule type" value="Genomic_DNA"/>
</dbReference>
<organism evidence="6 7">
    <name type="scientific">Enterococcus hulanensis</name>
    <dbReference type="NCBI Taxonomy" id="2559929"/>
    <lineage>
        <taxon>Bacteria</taxon>
        <taxon>Bacillati</taxon>
        <taxon>Bacillota</taxon>
        <taxon>Bacilli</taxon>
        <taxon>Lactobacillales</taxon>
        <taxon>Enterococcaceae</taxon>
        <taxon>Enterococcus</taxon>
    </lineage>
</organism>
<dbReference type="Pfam" id="PF00486">
    <property type="entry name" value="Trans_reg_C"/>
    <property type="match status" value="1"/>
</dbReference>
<keyword evidence="7" id="KW-1185">Reference proteome</keyword>
<feature type="DNA-binding region" description="OmpR/PhoB-type" evidence="4">
    <location>
        <begin position="119"/>
        <end position="219"/>
    </location>
</feature>
<keyword evidence="3" id="KW-0804">Transcription</keyword>
<keyword evidence="1" id="KW-0805">Transcription regulation</keyword>
<evidence type="ECO:0000256" key="3">
    <source>
        <dbReference type="ARBA" id="ARBA00023163"/>
    </source>
</evidence>
<name>A0ABU3F1E3_9ENTE</name>
<proteinExistence type="predicted"/>
<accession>A0ABU3F1E3</accession>
<dbReference type="InterPro" id="IPR036388">
    <property type="entry name" value="WH-like_DNA-bd_sf"/>
</dbReference>
<dbReference type="Gene3D" id="1.10.10.10">
    <property type="entry name" value="Winged helix-like DNA-binding domain superfamily/Winged helix DNA-binding domain"/>
    <property type="match status" value="1"/>
</dbReference>
<dbReference type="SMART" id="SM00862">
    <property type="entry name" value="Trans_reg_C"/>
    <property type="match status" value="1"/>
</dbReference>
<gene>
    <name evidence="6" type="ORF">P7D85_14180</name>
</gene>
<feature type="domain" description="OmpR/PhoB-type" evidence="5">
    <location>
        <begin position="119"/>
        <end position="219"/>
    </location>
</feature>
<dbReference type="Proteomes" id="UP001252875">
    <property type="component" value="Unassembled WGS sequence"/>
</dbReference>
<evidence type="ECO:0000256" key="1">
    <source>
        <dbReference type="ARBA" id="ARBA00023015"/>
    </source>
</evidence>
<protein>
    <submittedName>
        <fullName evidence="6">Helix-turn-helix domain-containing protein</fullName>
    </submittedName>
</protein>
<evidence type="ECO:0000313" key="7">
    <source>
        <dbReference type="Proteomes" id="UP001252875"/>
    </source>
</evidence>
<dbReference type="PROSITE" id="PS51755">
    <property type="entry name" value="OMPR_PHOB"/>
    <property type="match status" value="1"/>
</dbReference>
<evidence type="ECO:0000313" key="6">
    <source>
        <dbReference type="EMBL" id="MDT2600930.1"/>
    </source>
</evidence>
<keyword evidence="2 4" id="KW-0238">DNA-binding</keyword>
<dbReference type="InterPro" id="IPR016032">
    <property type="entry name" value="Sig_transdc_resp-reg_C-effctor"/>
</dbReference>
<dbReference type="RefSeq" id="WP_311822981.1">
    <property type="nucleotide sequence ID" value="NZ_JARPYF010000008.1"/>
</dbReference>
<dbReference type="SUPFAM" id="SSF46894">
    <property type="entry name" value="C-terminal effector domain of the bipartite response regulators"/>
    <property type="match status" value="1"/>
</dbReference>
<evidence type="ECO:0000256" key="2">
    <source>
        <dbReference type="ARBA" id="ARBA00023125"/>
    </source>
</evidence>